<evidence type="ECO:0000256" key="1">
    <source>
        <dbReference type="SAM" id="SignalP"/>
    </source>
</evidence>
<dbReference type="EMBL" id="CP155447">
    <property type="protein sequence ID" value="XBH05088.1"/>
    <property type="molecule type" value="Genomic_DNA"/>
</dbReference>
<gene>
    <name evidence="2" type="ORF">V5E97_03445</name>
</gene>
<dbReference type="AlphaFoldDB" id="A0AAU7CJ40"/>
<accession>A0AAU7CJ40</accession>
<protein>
    <recommendedName>
        <fullName evidence="3">Glycosyl hydrolase family 32 N-terminal domain-containing protein</fullName>
    </recommendedName>
</protein>
<dbReference type="Gene3D" id="2.115.10.20">
    <property type="entry name" value="Glycosyl hydrolase domain, family 43"/>
    <property type="match status" value="2"/>
</dbReference>
<proteinExistence type="predicted"/>
<keyword evidence="1" id="KW-0732">Signal</keyword>
<feature type="chain" id="PRO_5044020172" description="Glycosyl hydrolase family 32 N-terminal domain-containing protein" evidence="1">
    <location>
        <begin position="21"/>
        <end position="487"/>
    </location>
</feature>
<dbReference type="InterPro" id="IPR023296">
    <property type="entry name" value="Glyco_hydro_beta-prop_sf"/>
</dbReference>
<feature type="signal peptide" evidence="1">
    <location>
        <begin position="1"/>
        <end position="20"/>
    </location>
</feature>
<evidence type="ECO:0000313" key="2">
    <source>
        <dbReference type="EMBL" id="XBH05088.1"/>
    </source>
</evidence>
<reference evidence="2" key="1">
    <citation type="submission" date="2024-05" db="EMBL/GenBank/DDBJ databases">
        <title>Planctomycetes of the genus Singulisphaera possess chitinolytic capabilities.</title>
        <authorList>
            <person name="Ivanova A."/>
        </authorList>
    </citation>
    <scope>NUCLEOTIDE SEQUENCE</scope>
    <source>
        <strain evidence="2">Ch08T</strain>
    </source>
</reference>
<name>A0AAU7CJ40_9BACT</name>
<evidence type="ECO:0008006" key="3">
    <source>
        <dbReference type="Google" id="ProtNLM"/>
    </source>
</evidence>
<sequence length="487" mass="53982">MRWIGFYALISIIVATPGLAAEPVAAPAGRVEPFVDTRLIDLMRGVSLRLCEPRDEGPVLAFDKPWEGGFSGYCTVIHDGDKYRAYYRGKAIAKKDGVGEVTCVADSQDGIHWTKPELGLVEVEGRRDNNVVLAVGGLSHNFSPLLDTNPAAPADQRYKALGGTMETGLVAFVSADGLQWKKLQDKPVLTKSMVAFPYMFDSQNLAFWSPAEGKYLAFFRVFEGKVRRICRAESTDFVNWKAIQLMEYKDANGRPAPIEHLYTNQTQPYFRAPHLYIATAARFMPGRQVLSAEEAKAIDVNPNYFKDTSDAIFMTSRGGNIYDRAFLGAFIRPGIGARNWVSRTNYPALNLVQTGPTEMSVYTNQDYAQPSAHLHRYSLRLDGFASVRAPYEGGEMVMKPLDFQGKRLLLNFATSAAGGIRVEIQDANGQPIPGFTLAESVESIGNEIERPARWKNGSDLGSLTGKAVRFRFVMKDADLYAIQMAER</sequence>
<dbReference type="SUPFAM" id="SSF75005">
    <property type="entry name" value="Arabinanase/levansucrase/invertase"/>
    <property type="match status" value="2"/>
</dbReference>
<dbReference type="RefSeq" id="WP_406697886.1">
    <property type="nucleotide sequence ID" value="NZ_CP155447.1"/>
</dbReference>
<organism evidence="2">
    <name type="scientific">Singulisphaera sp. Ch08</name>
    <dbReference type="NCBI Taxonomy" id="3120278"/>
    <lineage>
        <taxon>Bacteria</taxon>
        <taxon>Pseudomonadati</taxon>
        <taxon>Planctomycetota</taxon>
        <taxon>Planctomycetia</taxon>
        <taxon>Isosphaerales</taxon>
        <taxon>Isosphaeraceae</taxon>
        <taxon>Singulisphaera</taxon>
    </lineage>
</organism>